<reference evidence="3" key="2">
    <citation type="submission" date="2019-10" db="EMBL/GenBank/DDBJ databases">
        <title>Conservation and host-specific expression of non-tandemly repeated heterogenous ribosome RNA gene in arbuscular mycorrhizal fungi.</title>
        <authorList>
            <person name="Maeda T."/>
            <person name="Kobayashi Y."/>
            <person name="Nakagawa T."/>
            <person name="Ezawa T."/>
            <person name="Yamaguchi K."/>
            <person name="Bino T."/>
            <person name="Nishimoto Y."/>
            <person name="Shigenobu S."/>
            <person name="Kawaguchi M."/>
        </authorList>
    </citation>
    <scope>NUCLEOTIDE SEQUENCE</scope>
    <source>
        <strain evidence="3">HR1</strain>
    </source>
</reference>
<reference evidence="2 4" key="1">
    <citation type="submission" date="2017-11" db="EMBL/GenBank/DDBJ databases">
        <title>The genome of Rhizophagus clarus HR1 reveals common genetic basis of auxotrophy among arbuscular mycorrhizal fungi.</title>
        <authorList>
            <person name="Kobayashi Y."/>
        </authorList>
    </citation>
    <scope>NUCLEOTIDE SEQUENCE [LARGE SCALE GENOMIC DNA]</scope>
    <source>
        <strain evidence="2 4">HR1</strain>
    </source>
</reference>
<proteinExistence type="predicted"/>
<evidence type="ECO:0000313" key="3">
    <source>
        <dbReference type="EMBL" id="GES84179.1"/>
    </source>
</evidence>
<organism evidence="2 4">
    <name type="scientific">Rhizophagus clarus</name>
    <dbReference type="NCBI Taxonomy" id="94130"/>
    <lineage>
        <taxon>Eukaryota</taxon>
        <taxon>Fungi</taxon>
        <taxon>Fungi incertae sedis</taxon>
        <taxon>Mucoromycota</taxon>
        <taxon>Glomeromycotina</taxon>
        <taxon>Glomeromycetes</taxon>
        <taxon>Glomerales</taxon>
        <taxon>Glomeraceae</taxon>
        <taxon>Rhizophagus</taxon>
    </lineage>
</organism>
<dbReference type="Proteomes" id="UP000247702">
    <property type="component" value="Unassembled WGS sequence"/>
</dbReference>
<name>A0A2Z6R6L6_9GLOM</name>
<feature type="region of interest" description="Disordered" evidence="1">
    <location>
        <begin position="29"/>
        <end position="61"/>
    </location>
</feature>
<gene>
    <name evidence="3" type="ORF">RCL2_001130500</name>
    <name evidence="2" type="ORF">RclHR1_30720001</name>
</gene>
<dbReference type="EMBL" id="BEXD01002305">
    <property type="protein sequence ID" value="GBB97805.1"/>
    <property type="molecule type" value="Genomic_DNA"/>
</dbReference>
<dbReference type="AlphaFoldDB" id="A0A2Z6R6L6"/>
<protein>
    <submittedName>
        <fullName evidence="2">Uncharacterized protein</fullName>
    </submittedName>
</protein>
<comment type="caution">
    <text evidence="2">The sequence shown here is derived from an EMBL/GenBank/DDBJ whole genome shotgun (WGS) entry which is preliminary data.</text>
</comment>
<sequence>MEILGDPIHQSDMSINVDEIDEDLKELLDDESDVTPSRNNTPLSVTSLTKSQQRNAKKKVCKEKKKMLQLQTPSGLDEKIVPTFSTESPEYTSSKLSDSRIVTFNQSLLSPPFTPFKQLKLYSKPQSMPINNRKKLKQKETDNTLKNENVIITSYCPQGEE</sequence>
<evidence type="ECO:0000313" key="2">
    <source>
        <dbReference type="EMBL" id="GBB97805.1"/>
    </source>
</evidence>
<keyword evidence="4" id="KW-1185">Reference proteome</keyword>
<feature type="compositionally biased region" description="Polar residues" evidence="1">
    <location>
        <begin position="34"/>
        <end position="54"/>
    </location>
</feature>
<accession>A0A2Z6R6L6</accession>
<dbReference type="Proteomes" id="UP000615446">
    <property type="component" value="Unassembled WGS sequence"/>
</dbReference>
<evidence type="ECO:0000313" key="4">
    <source>
        <dbReference type="Proteomes" id="UP000247702"/>
    </source>
</evidence>
<evidence type="ECO:0000256" key="1">
    <source>
        <dbReference type="SAM" id="MobiDB-lite"/>
    </source>
</evidence>
<dbReference type="EMBL" id="BLAL01000079">
    <property type="protein sequence ID" value="GES84179.1"/>
    <property type="molecule type" value="Genomic_DNA"/>
</dbReference>